<keyword evidence="3" id="KW-1185">Reference proteome</keyword>
<gene>
    <name evidence="2" type="ORF">BDZ94DRAFT_143756</name>
</gene>
<organism evidence="2 3">
    <name type="scientific">Collybia nuda</name>
    <dbReference type="NCBI Taxonomy" id="64659"/>
    <lineage>
        <taxon>Eukaryota</taxon>
        <taxon>Fungi</taxon>
        <taxon>Dikarya</taxon>
        <taxon>Basidiomycota</taxon>
        <taxon>Agaricomycotina</taxon>
        <taxon>Agaricomycetes</taxon>
        <taxon>Agaricomycetidae</taxon>
        <taxon>Agaricales</taxon>
        <taxon>Tricholomatineae</taxon>
        <taxon>Clitocybaceae</taxon>
        <taxon>Collybia</taxon>
    </lineage>
</organism>
<proteinExistence type="predicted"/>
<feature type="transmembrane region" description="Helical" evidence="1">
    <location>
        <begin position="41"/>
        <end position="60"/>
    </location>
</feature>
<keyword evidence="1" id="KW-1133">Transmembrane helix</keyword>
<evidence type="ECO:0000313" key="3">
    <source>
        <dbReference type="Proteomes" id="UP000807353"/>
    </source>
</evidence>
<keyword evidence="1" id="KW-0812">Transmembrane</keyword>
<dbReference type="Proteomes" id="UP000807353">
    <property type="component" value="Unassembled WGS sequence"/>
</dbReference>
<keyword evidence="1" id="KW-0472">Membrane</keyword>
<evidence type="ECO:0000256" key="1">
    <source>
        <dbReference type="SAM" id="Phobius"/>
    </source>
</evidence>
<dbReference type="EMBL" id="MU150348">
    <property type="protein sequence ID" value="KAF9458156.1"/>
    <property type="molecule type" value="Genomic_DNA"/>
</dbReference>
<accession>A0A9P5XYQ7</accession>
<evidence type="ECO:0000313" key="2">
    <source>
        <dbReference type="EMBL" id="KAF9458156.1"/>
    </source>
</evidence>
<name>A0A9P5XYQ7_9AGAR</name>
<comment type="caution">
    <text evidence="2">The sequence shown here is derived from an EMBL/GenBank/DDBJ whole genome shotgun (WGS) entry which is preliminary data.</text>
</comment>
<dbReference type="AlphaFoldDB" id="A0A9P5XYQ7"/>
<protein>
    <submittedName>
        <fullName evidence="2">Uncharacterized protein</fullName>
    </submittedName>
</protein>
<reference evidence="2" key="1">
    <citation type="submission" date="2020-11" db="EMBL/GenBank/DDBJ databases">
        <authorList>
            <consortium name="DOE Joint Genome Institute"/>
            <person name="Ahrendt S."/>
            <person name="Riley R."/>
            <person name="Andreopoulos W."/>
            <person name="Labutti K."/>
            <person name="Pangilinan J."/>
            <person name="Ruiz-Duenas F.J."/>
            <person name="Barrasa J.M."/>
            <person name="Sanchez-Garcia M."/>
            <person name="Camarero S."/>
            <person name="Miyauchi S."/>
            <person name="Serrano A."/>
            <person name="Linde D."/>
            <person name="Babiker R."/>
            <person name="Drula E."/>
            <person name="Ayuso-Fernandez I."/>
            <person name="Pacheco R."/>
            <person name="Padilla G."/>
            <person name="Ferreira P."/>
            <person name="Barriuso J."/>
            <person name="Kellner H."/>
            <person name="Castanera R."/>
            <person name="Alfaro M."/>
            <person name="Ramirez L."/>
            <person name="Pisabarro A.G."/>
            <person name="Kuo A."/>
            <person name="Tritt A."/>
            <person name="Lipzen A."/>
            <person name="He G."/>
            <person name="Yan M."/>
            <person name="Ng V."/>
            <person name="Cullen D."/>
            <person name="Martin F."/>
            <person name="Rosso M.-N."/>
            <person name="Henrissat B."/>
            <person name="Hibbett D."/>
            <person name="Martinez A.T."/>
            <person name="Grigoriev I.V."/>
        </authorList>
    </citation>
    <scope>NUCLEOTIDE SEQUENCE</scope>
    <source>
        <strain evidence="2">CBS 247.69</strain>
    </source>
</reference>
<sequence>MDPPHQAIFDGPLSVAQPPAKEEIPFADSDSLDAPPDGGSTAWMIALAVIFYNFIPWVSLMST</sequence>